<evidence type="ECO:0000256" key="1">
    <source>
        <dbReference type="ARBA" id="ARBA00004370"/>
    </source>
</evidence>
<evidence type="ECO:0000256" key="7">
    <source>
        <dbReference type="ARBA" id="ARBA00023310"/>
    </source>
</evidence>
<dbReference type="PROSITE" id="PS00389">
    <property type="entry name" value="ATPASE_DELTA"/>
    <property type="match status" value="1"/>
</dbReference>
<accession>D5A7U9</accession>
<dbReference type="InterPro" id="IPR026015">
    <property type="entry name" value="ATP_synth_OSCP/delta_N_sf"/>
</dbReference>
<dbReference type="PANTHER" id="PTHR11910">
    <property type="entry name" value="ATP SYNTHASE DELTA CHAIN"/>
    <property type="match status" value="1"/>
</dbReference>
<evidence type="ECO:0008006" key="9">
    <source>
        <dbReference type="Google" id="ProtNLM"/>
    </source>
</evidence>
<dbReference type="OMA" id="WFDLEMK"/>
<dbReference type="GO" id="GO:0046933">
    <property type="term" value="F:proton-transporting ATP synthase activity, rotational mechanism"/>
    <property type="evidence" value="ECO:0007669"/>
    <property type="project" value="InterPro"/>
</dbReference>
<protein>
    <recommendedName>
        <fullName evidence="9">ATP synthase delta chain, chloroplastic</fullName>
    </recommendedName>
</protein>
<evidence type="ECO:0000256" key="2">
    <source>
        <dbReference type="ARBA" id="ARBA00007046"/>
    </source>
</evidence>
<dbReference type="AlphaFoldDB" id="D5A7U9"/>
<dbReference type="PRINTS" id="PR00125">
    <property type="entry name" value="ATPASEDELTA"/>
</dbReference>
<keyword evidence="4" id="KW-0375">Hydrogen ion transport</keyword>
<evidence type="ECO:0000256" key="5">
    <source>
        <dbReference type="ARBA" id="ARBA00023065"/>
    </source>
</evidence>
<dbReference type="InterPro" id="IPR020781">
    <property type="entry name" value="ATPase_OSCP/d_CS"/>
</dbReference>
<proteinExistence type="evidence at transcript level"/>
<reference evidence="8" key="1">
    <citation type="submission" date="2010-04" db="EMBL/GenBank/DDBJ databases">
        <authorList>
            <person name="Reid K.E."/>
            <person name="Liao N."/>
            <person name="Chan S."/>
            <person name="Docking R."/>
            <person name="Taylor G."/>
            <person name="Moore R."/>
            <person name="Mayo M."/>
            <person name="Munro S."/>
            <person name="King J."/>
            <person name="Yanchuk A."/>
            <person name="Holt R."/>
            <person name="Jones S."/>
            <person name="Marra M."/>
            <person name="Ritland C.E."/>
            <person name="Ritland K."/>
            <person name="Bohlmann J."/>
        </authorList>
    </citation>
    <scope>NUCLEOTIDE SEQUENCE</scope>
    <source>
        <tissue evidence="8">Buds collected with no treatment. Collection October 2007</tissue>
    </source>
</reference>
<dbReference type="HAMAP" id="MF_01416">
    <property type="entry name" value="ATP_synth_delta_bact"/>
    <property type="match status" value="1"/>
</dbReference>
<dbReference type="SUPFAM" id="SSF47928">
    <property type="entry name" value="N-terminal domain of the delta subunit of the F1F0-ATP synthase"/>
    <property type="match status" value="1"/>
</dbReference>
<keyword evidence="3" id="KW-0813">Transport</keyword>
<sequence>MDTLTQSLATLNVHSRPPAQVLQSREPVQLLPAAILSPRSRSSRPFAPAHLTISKKGIEAAFKNSYTLDALASRIPQANAESPVRRAVVVMRESAAGGYAAALLQFAQANNMLEMINGDMEKLSHLLKNRELYDFLINPITENGKKKSILKSIADDAKFQTYTLNFLNLLISKQKIGIVNNILKEFESLYNELTDTQVAFVSSALKLENRELAQIAKKIQSLTGARNVKLKCIIDSSLIAGFVIRFGKDASRIIDMSVKSRLELLSAPINSTEKVGAFGI</sequence>
<dbReference type="InterPro" id="IPR000711">
    <property type="entry name" value="ATPase_OSCP/dsu"/>
</dbReference>
<organism evidence="8">
    <name type="scientific">Picea sitchensis</name>
    <name type="common">Sitka spruce</name>
    <name type="synonym">Pinus sitchensis</name>
    <dbReference type="NCBI Taxonomy" id="3332"/>
    <lineage>
        <taxon>Eukaryota</taxon>
        <taxon>Viridiplantae</taxon>
        <taxon>Streptophyta</taxon>
        <taxon>Embryophyta</taxon>
        <taxon>Tracheophyta</taxon>
        <taxon>Spermatophyta</taxon>
        <taxon>Pinopsida</taxon>
        <taxon>Pinidae</taxon>
        <taxon>Conifers I</taxon>
        <taxon>Pinales</taxon>
        <taxon>Pinaceae</taxon>
        <taxon>Picea</taxon>
    </lineage>
</organism>
<dbReference type="EMBL" id="BT122229">
    <property type="protein sequence ID" value="ADE75618.1"/>
    <property type="molecule type" value="mRNA"/>
</dbReference>
<evidence type="ECO:0000256" key="4">
    <source>
        <dbReference type="ARBA" id="ARBA00022781"/>
    </source>
</evidence>
<keyword evidence="6" id="KW-0472">Membrane</keyword>
<name>D5A7U9_PICSI</name>
<comment type="subcellular location">
    <subcellularLocation>
        <location evidence="1">Membrane</location>
    </subcellularLocation>
</comment>
<evidence type="ECO:0000256" key="6">
    <source>
        <dbReference type="ARBA" id="ARBA00023136"/>
    </source>
</evidence>
<evidence type="ECO:0000256" key="3">
    <source>
        <dbReference type="ARBA" id="ARBA00022448"/>
    </source>
</evidence>
<keyword evidence="5" id="KW-0406">Ion transport</keyword>
<keyword evidence="7" id="KW-0066">ATP synthesis</keyword>
<evidence type="ECO:0000313" key="8">
    <source>
        <dbReference type="EMBL" id="ADE75618.1"/>
    </source>
</evidence>
<dbReference type="Pfam" id="PF00213">
    <property type="entry name" value="OSCP"/>
    <property type="match status" value="1"/>
</dbReference>
<dbReference type="GO" id="GO:0016020">
    <property type="term" value="C:membrane"/>
    <property type="evidence" value="ECO:0007669"/>
    <property type="project" value="UniProtKB-SubCell"/>
</dbReference>
<dbReference type="Gene3D" id="1.10.520.20">
    <property type="entry name" value="N-terminal domain of the delta subunit of the F1F0-ATP synthase"/>
    <property type="match status" value="1"/>
</dbReference>
<dbReference type="NCBIfam" id="TIGR01145">
    <property type="entry name" value="ATP_synt_delta"/>
    <property type="match status" value="1"/>
</dbReference>
<comment type="similarity">
    <text evidence="2">Belongs to the ATPase delta chain family.</text>
</comment>